<keyword evidence="2" id="KW-1185">Reference proteome</keyword>
<reference evidence="1 2" key="1">
    <citation type="submission" date="2024-05" db="EMBL/GenBank/DDBJ databases">
        <title>Haplotype-resolved chromosome-level genome assembly of Huyou (Citrus changshanensis).</title>
        <authorList>
            <person name="Miao C."/>
            <person name="Chen W."/>
            <person name="Wu Y."/>
            <person name="Wang L."/>
            <person name="Zhao S."/>
            <person name="Grierson D."/>
            <person name="Xu C."/>
            <person name="Chen K."/>
        </authorList>
    </citation>
    <scope>NUCLEOTIDE SEQUENCE [LARGE SCALE GENOMIC DNA]</scope>
    <source>
        <strain evidence="1">01-14</strain>
        <tissue evidence="1">Leaf</tissue>
    </source>
</reference>
<dbReference type="InterPro" id="IPR008266">
    <property type="entry name" value="Tyr_kinase_AS"/>
</dbReference>
<gene>
    <name evidence="1" type="ORF">WN944_018410</name>
</gene>
<dbReference type="InterPro" id="IPR011009">
    <property type="entry name" value="Kinase-like_dom_sf"/>
</dbReference>
<dbReference type="Gene3D" id="1.10.510.10">
    <property type="entry name" value="Transferase(Phosphotransferase) domain 1"/>
    <property type="match status" value="1"/>
</dbReference>
<dbReference type="Proteomes" id="UP001428341">
    <property type="component" value="Unassembled WGS sequence"/>
</dbReference>
<organism evidence="1 2">
    <name type="scientific">Citrus x changshan-huyou</name>
    <dbReference type="NCBI Taxonomy" id="2935761"/>
    <lineage>
        <taxon>Eukaryota</taxon>
        <taxon>Viridiplantae</taxon>
        <taxon>Streptophyta</taxon>
        <taxon>Embryophyta</taxon>
        <taxon>Tracheophyta</taxon>
        <taxon>Spermatophyta</taxon>
        <taxon>Magnoliopsida</taxon>
        <taxon>eudicotyledons</taxon>
        <taxon>Gunneridae</taxon>
        <taxon>Pentapetalae</taxon>
        <taxon>rosids</taxon>
        <taxon>malvids</taxon>
        <taxon>Sapindales</taxon>
        <taxon>Rutaceae</taxon>
        <taxon>Aurantioideae</taxon>
        <taxon>Citrus</taxon>
    </lineage>
</organism>
<dbReference type="PROSITE" id="PS00109">
    <property type="entry name" value="PROTEIN_KINASE_TYR"/>
    <property type="match status" value="1"/>
</dbReference>
<dbReference type="AlphaFoldDB" id="A0AAP0LTN4"/>
<proteinExistence type="predicted"/>
<accession>A0AAP0LTN4</accession>
<evidence type="ECO:0000313" key="2">
    <source>
        <dbReference type="Proteomes" id="UP001428341"/>
    </source>
</evidence>
<sequence length="204" mass="24062">MDESLMVFMEHRSGSVVDYLTFKKNPNTFKKFAHCDFSTESKRDMIKGLYVLHGQNCVHGDIRPSNILIAHRERRRTKVDKCRTSFGVEGYGMDFVQTLSNMLFTSQVKYQVEAKIDLIQTLLDLSKLHGELLDDIWHISNNNPPRTRHLLLEIDNTADHFYNYRPSLFGISEERVYKYYFTKRLRLLTELYGVVWADKDTREQ</sequence>
<dbReference type="EMBL" id="JBCGBO010000007">
    <property type="protein sequence ID" value="KAK9187020.1"/>
    <property type="molecule type" value="Genomic_DNA"/>
</dbReference>
<evidence type="ECO:0000313" key="1">
    <source>
        <dbReference type="EMBL" id="KAK9187020.1"/>
    </source>
</evidence>
<evidence type="ECO:0008006" key="3">
    <source>
        <dbReference type="Google" id="ProtNLM"/>
    </source>
</evidence>
<dbReference type="SUPFAM" id="SSF56112">
    <property type="entry name" value="Protein kinase-like (PK-like)"/>
    <property type="match status" value="1"/>
</dbReference>
<name>A0AAP0LTN4_9ROSI</name>
<dbReference type="GO" id="GO:0004672">
    <property type="term" value="F:protein kinase activity"/>
    <property type="evidence" value="ECO:0007669"/>
    <property type="project" value="InterPro"/>
</dbReference>
<comment type="caution">
    <text evidence="1">The sequence shown here is derived from an EMBL/GenBank/DDBJ whole genome shotgun (WGS) entry which is preliminary data.</text>
</comment>
<protein>
    <recommendedName>
        <fullName evidence="3">Protein kinase domain-containing protein</fullName>
    </recommendedName>
</protein>